<evidence type="ECO:0000313" key="4">
    <source>
        <dbReference type="Proteomes" id="UP000000763"/>
    </source>
</evidence>
<sequence length="155" mass="16742">MVGAVPVVFFFSNRSAPQISPIIFPNHPQIHIPKSKSNPMNQKFKKNRHQRGGRCRPPVHHPCGLRVSSASRPPRQPACAPRPPARPAAAPARPASRRASPCRGGPPGRLPHLPARLPHPDGLRPPLPPGAAAPARPLLKEGKRRNKRGNGRGRG</sequence>
<organism evidence="3 4">
    <name type="scientific">Oryza sativa subsp. japonica</name>
    <name type="common">Rice</name>
    <dbReference type="NCBI Taxonomy" id="39947"/>
    <lineage>
        <taxon>Eukaryota</taxon>
        <taxon>Viridiplantae</taxon>
        <taxon>Streptophyta</taxon>
        <taxon>Embryophyta</taxon>
        <taxon>Tracheophyta</taxon>
        <taxon>Spermatophyta</taxon>
        <taxon>Magnoliopsida</taxon>
        <taxon>Liliopsida</taxon>
        <taxon>Poales</taxon>
        <taxon>Poaceae</taxon>
        <taxon>BOP clade</taxon>
        <taxon>Oryzoideae</taxon>
        <taxon>Oryzeae</taxon>
        <taxon>Oryzinae</taxon>
        <taxon>Oryza</taxon>
        <taxon>Oryza sativa</taxon>
    </lineage>
</organism>
<feature type="compositionally biased region" description="Low complexity" evidence="1">
    <location>
        <begin position="87"/>
        <end position="103"/>
    </location>
</feature>
<feature type="compositionally biased region" description="Basic residues" evidence="1">
    <location>
        <begin position="142"/>
        <end position="155"/>
    </location>
</feature>
<evidence type="ECO:0000313" key="3">
    <source>
        <dbReference type="EMBL" id="BAD29415.1"/>
    </source>
</evidence>
<proteinExistence type="predicted"/>
<feature type="compositionally biased region" description="Pro residues" evidence="1">
    <location>
        <begin position="74"/>
        <end position="86"/>
    </location>
</feature>
<reference evidence="4" key="3">
    <citation type="journal article" date="2005" name="Nature">
        <title>The map-based sequence of the rice genome.</title>
        <authorList>
            <consortium name="International rice genome sequencing project (IRGSP)"/>
            <person name="Matsumoto T."/>
            <person name="Wu J."/>
            <person name="Kanamori H."/>
            <person name="Katayose Y."/>
            <person name="Fujisawa M."/>
            <person name="Namiki N."/>
            <person name="Mizuno H."/>
            <person name="Yamamoto K."/>
            <person name="Antonio B.A."/>
            <person name="Baba T."/>
            <person name="Sakata K."/>
            <person name="Nagamura Y."/>
            <person name="Aoki H."/>
            <person name="Arikawa K."/>
            <person name="Arita K."/>
            <person name="Bito T."/>
            <person name="Chiden Y."/>
            <person name="Fujitsuka N."/>
            <person name="Fukunaka R."/>
            <person name="Hamada M."/>
            <person name="Harada C."/>
            <person name="Hayashi A."/>
            <person name="Hijishita S."/>
            <person name="Honda M."/>
            <person name="Hosokawa S."/>
            <person name="Ichikawa Y."/>
            <person name="Idonuma A."/>
            <person name="Iijima M."/>
            <person name="Ikeda M."/>
            <person name="Ikeno M."/>
            <person name="Ito K."/>
            <person name="Ito S."/>
            <person name="Ito T."/>
            <person name="Ito Y."/>
            <person name="Ito Y."/>
            <person name="Iwabuchi A."/>
            <person name="Kamiya K."/>
            <person name="Karasawa W."/>
            <person name="Kurita K."/>
            <person name="Katagiri S."/>
            <person name="Kikuta A."/>
            <person name="Kobayashi H."/>
            <person name="Kobayashi N."/>
            <person name="Machita K."/>
            <person name="Maehara T."/>
            <person name="Masukawa M."/>
            <person name="Mizubayashi T."/>
            <person name="Mukai Y."/>
            <person name="Nagasaki H."/>
            <person name="Nagata Y."/>
            <person name="Naito S."/>
            <person name="Nakashima M."/>
            <person name="Nakama Y."/>
            <person name="Nakamichi Y."/>
            <person name="Nakamura M."/>
            <person name="Meguro A."/>
            <person name="Negishi M."/>
            <person name="Ohta I."/>
            <person name="Ohta T."/>
            <person name="Okamoto M."/>
            <person name="Ono N."/>
            <person name="Saji S."/>
            <person name="Sakaguchi M."/>
            <person name="Sakai K."/>
            <person name="Shibata M."/>
            <person name="Shimokawa T."/>
            <person name="Song J."/>
            <person name="Takazaki Y."/>
            <person name="Terasawa K."/>
            <person name="Tsugane M."/>
            <person name="Tsuji K."/>
            <person name="Ueda S."/>
            <person name="Waki K."/>
            <person name="Yamagata H."/>
            <person name="Yamamoto M."/>
            <person name="Yamamoto S."/>
            <person name="Yamane H."/>
            <person name="Yoshiki S."/>
            <person name="Yoshihara R."/>
            <person name="Yukawa K."/>
            <person name="Zhong H."/>
            <person name="Yano M."/>
            <person name="Yuan Q."/>
            <person name="Ouyang S."/>
            <person name="Liu J."/>
            <person name="Jones K.M."/>
            <person name="Gansberger K."/>
            <person name="Moffat K."/>
            <person name="Hill J."/>
            <person name="Bera J."/>
            <person name="Fadrosh D."/>
            <person name="Jin S."/>
            <person name="Johri S."/>
            <person name="Kim M."/>
            <person name="Overton L."/>
            <person name="Reardon M."/>
            <person name="Tsitrin T."/>
            <person name="Vuong H."/>
            <person name="Weaver B."/>
            <person name="Ciecko A."/>
            <person name="Tallon L."/>
            <person name="Jackson J."/>
            <person name="Pai G."/>
            <person name="Aken S.V."/>
            <person name="Utterback T."/>
            <person name="Reidmuller S."/>
            <person name="Feldblyum T."/>
            <person name="Hsiao J."/>
            <person name="Zismann V."/>
            <person name="Iobst S."/>
            <person name="de Vazeille A.R."/>
            <person name="Buell C.R."/>
            <person name="Ying K."/>
            <person name="Li Y."/>
            <person name="Lu T."/>
            <person name="Huang Y."/>
            <person name="Zhao Q."/>
            <person name="Feng Q."/>
            <person name="Zhang L."/>
            <person name="Zhu J."/>
            <person name="Weng Q."/>
            <person name="Mu J."/>
            <person name="Lu Y."/>
            <person name="Fan D."/>
            <person name="Liu Y."/>
            <person name="Guan J."/>
            <person name="Zhang Y."/>
            <person name="Yu S."/>
            <person name="Liu X."/>
            <person name="Zhang Y."/>
            <person name="Hong G."/>
            <person name="Han B."/>
            <person name="Choisne N."/>
            <person name="Demange N."/>
            <person name="Orjeda G."/>
            <person name="Samain S."/>
            <person name="Cattolico L."/>
            <person name="Pelletier E."/>
            <person name="Couloux A."/>
            <person name="Segurens B."/>
            <person name="Wincker P."/>
            <person name="D'Hont A."/>
            <person name="Scarpelli C."/>
            <person name="Weissenbach J."/>
            <person name="Salanoubat M."/>
            <person name="Quetier F."/>
            <person name="Yu Y."/>
            <person name="Kim H.R."/>
            <person name="Rambo T."/>
            <person name="Currie J."/>
            <person name="Collura K."/>
            <person name="Luo M."/>
            <person name="Yang T."/>
            <person name="Ammiraju J.S.S."/>
            <person name="Engler F."/>
            <person name="Soderlund C."/>
            <person name="Wing R.A."/>
            <person name="Palmer L.E."/>
            <person name="de la Bastide M."/>
            <person name="Spiegel L."/>
            <person name="Nascimento L."/>
            <person name="Zutavern T."/>
            <person name="O'Shaughnessy A."/>
            <person name="Dike S."/>
            <person name="Dedhia N."/>
            <person name="Preston R."/>
            <person name="Balija V."/>
            <person name="McCombie W.R."/>
            <person name="Chow T."/>
            <person name="Chen H."/>
            <person name="Chung M."/>
            <person name="Chen C."/>
            <person name="Shaw J."/>
            <person name="Wu H."/>
            <person name="Hsiao K."/>
            <person name="Chao Y."/>
            <person name="Chu M."/>
            <person name="Cheng C."/>
            <person name="Hour A."/>
            <person name="Lee P."/>
            <person name="Lin S."/>
            <person name="Lin Y."/>
            <person name="Liou J."/>
            <person name="Liu S."/>
            <person name="Hsing Y."/>
            <person name="Raghuvanshi S."/>
            <person name="Mohanty A."/>
            <person name="Bharti A.K."/>
            <person name="Gaur A."/>
            <person name="Gupta V."/>
            <person name="Kumar D."/>
            <person name="Ravi V."/>
            <person name="Vij S."/>
            <person name="Kapur A."/>
            <person name="Khurana P."/>
            <person name="Khurana P."/>
            <person name="Khurana J.P."/>
            <person name="Tyagi A.K."/>
            <person name="Gaikwad K."/>
            <person name="Singh A."/>
            <person name="Dalal V."/>
            <person name="Srivastava S."/>
            <person name="Dixit A."/>
            <person name="Pal A.K."/>
            <person name="Ghazi I.A."/>
            <person name="Yadav M."/>
            <person name="Pandit A."/>
            <person name="Bhargava A."/>
            <person name="Sureshbabu K."/>
            <person name="Batra K."/>
            <person name="Sharma T.R."/>
            <person name="Mohapatra T."/>
            <person name="Singh N.K."/>
            <person name="Messing J."/>
            <person name="Nelson A.B."/>
            <person name="Fuks G."/>
            <person name="Kavchok S."/>
            <person name="Keizer G."/>
            <person name="Linton E."/>
            <person name="Llaca V."/>
            <person name="Song R."/>
            <person name="Tanyolac B."/>
            <person name="Young S."/>
            <person name="Ho-Il K."/>
            <person name="Hahn J.H."/>
            <person name="Sangsakoo G."/>
            <person name="Vanavichit A."/>
            <person name="de Mattos Luiz.A.T."/>
            <person name="Zimmer P.D."/>
            <person name="Malone G."/>
            <person name="Dellagostin O."/>
            <person name="de Oliveira A.C."/>
            <person name="Bevan M."/>
            <person name="Bancroft I."/>
            <person name="Minx P."/>
            <person name="Cordum H."/>
            <person name="Wilson R."/>
            <person name="Cheng Z."/>
            <person name="Jin W."/>
            <person name="Jiang J."/>
            <person name="Leong S.A."/>
            <person name="Iwama H."/>
            <person name="Gojobori T."/>
            <person name="Itoh T."/>
            <person name="Niimura Y."/>
            <person name="Fujii Y."/>
            <person name="Habara T."/>
            <person name="Sakai H."/>
            <person name="Sato Y."/>
            <person name="Wilson G."/>
            <person name="Kumar K."/>
            <person name="McCouch S."/>
            <person name="Juretic N."/>
            <person name="Hoen D."/>
            <person name="Wright S."/>
            <person name="Bruskiewich R."/>
            <person name="Bureau T."/>
            <person name="Miyao A."/>
            <person name="Hirochika H."/>
            <person name="Nishikawa T."/>
            <person name="Kadowaki K."/>
            <person name="Sugiura M."/>
            <person name="Burr B."/>
            <person name="Sasaki T."/>
        </authorList>
    </citation>
    <scope>NUCLEOTIDE SEQUENCE [LARGE SCALE GENOMIC DNA]</scope>
    <source>
        <strain evidence="4">cv. Nipponbare</strain>
    </source>
</reference>
<dbReference type="EMBL" id="AP005863">
    <property type="protein sequence ID" value="BAD29415.1"/>
    <property type="molecule type" value="Genomic_DNA"/>
</dbReference>
<evidence type="ECO:0000313" key="2">
    <source>
        <dbReference type="EMBL" id="BAD29119.1"/>
    </source>
</evidence>
<dbReference type="AlphaFoldDB" id="Q6EPK5"/>
<protein>
    <submittedName>
        <fullName evidence="3">Uncharacterized protein</fullName>
    </submittedName>
</protein>
<gene>
    <name evidence="3" type="ORF">OSJNBa0040N23.25</name>
    <name evidence="2" type="ORF">OSJNBb0095I04.3</name>
</gene>
<feature type="compositionally biased region" description="Basic residues" evidence="1">
    <location>
        <begin position="43"/>
        <end position="59"/>
    </location>
</feature>
<feature type="region of interest" description="Disordered" evidence="1">
    <location>
        <begin position="31"/>
        <end position="155"/>
    </location>
</feature>
<evidence type="ECO:0000256" key="1">
    <source>
        <dbReference type="SAM" id="MobiDB-lite"/>
    </source>
</evidence>
<reference evidence="4" key="4">
    <citation type="journal article" date="2008" name="Nucleic Acids Res.">
        <title>The rice annotation project database (RAP-DB): 2008 update.</title>
        <authorList>
            <consortium name="The rice annotation project (RAP)"/>
        </authorList>
    </citation>
    <scope>GENOME REANNOTATION</scope>
    <source>
        <strain evidence="4">cv. Nipponbare</strain>
    </source>
</reference>
<reference evidence="2" key="1">
    <citation type="submission" date="2002-09" db="EMBL/GenBank/DDBJ databases">
        <title>Oryza sativa nipponbare(GA3) genomic DNA, chromosome 9, BAC clone:OSJNBb0095I04.</title>
        <authorList>
            <person name="Sasaki T."/>
            <person name="Matsumoto T."/>
            <person name="Katayose Y."/>
        </authorList>
    </citation>
    <scope>NUCLEOTIDE SEQUENCE</scope>
</reference>
<accession>Q6EPK5</accession>
<dbReference type="Proteomes" id="UP000000763">
    <property type="component" value="Chromosome 9"/>
</dbReference>
<name>Q6EPK5_ORYSJ</name>
<dbReference type="EMBL" id="AP005701">
    <property type="protein sequence ID" value="BAD29119.1"/>
    <property type="molecule type" value="Genomic_DNA"/>
</dbReference>
<reference evidence="3" key="2">
    <citation type="submission" date="2002-10" db="EMBL/GenBank/DDBJ databases">
        <title>Oryza sativa nipponbare(GA3) genomic DNA, chromosome 9, BAC clone:OSJNBa0040N23.</title>
        <authorList>
            <person name="Sasaki T."/>
            <person name="Matsumoto T."/>
            <person name="Katayose Y."/>
        </authorList>
    </citation>
    <scope>NUCLEOTIDE SEQUENCE</scope>
</reference>